<protein>
    <submittedName>
        <fullName evidence="1">Uncharacterized protein</fullName>
    </submittedName>
</protein>
<comment type="caution">
    <text evidence="1">The sequence shown here is derived from an EMBL/GenBank/DDBJ whole genome shotgun (WGS) entry which is preliminary data.</text>
</comment>
<dbReference type="EMBL" id="JBKBDD010000027">
    <property type="protein sequence ID" value="MFN6548533.1"/>
    <property type="molecule type" value="Genomic_DNA"/>
</dbReference>
<proteinExistence type="predicted"/>
<dbReference type="Proteomes" id="UP001635816">
    <property type="component" value="Unassembled WGS sequence"/>
</dbReference>
<name>A0ABW9LNG2_9MYCO</name>
<sequence>MNYEIQIQVADDINALGAFCSVHQAADAAHTEASHFGGLNRSRSALREAIEAGDKVVELRPAGPYIAVLIA</sequence>
<accession>A0ABW9LNG2</accession>
<evidence type="ECO:0000313" key="1">
    <source>
        <dbReference type="EMBL" id="MFN6548533.1"/>
    </source>
</evidence>
<keyword evidence="2" id="KW-1185">Reference proteome</keyword>
<organism evidence="1 2">
    <name type="scientific">Mycolicibacterium nivoides</name>
    <dbReference type="NCBI Taxonomy" id="2487344"/>
    <lineage>
        <taxon>Bacteria</taxon>
        <taxon>Bacillati</taxon>
        <taxon>Actinomycetota</taxon>
        <taxon>Actinomycetes</taxon>
        <taxon>Mycobacteriales</taxon>
        <taxon>Mycobacteriaceae</taxon>
        <taxon>Mycolicibacterium</taxon>
    </lineage>
</organism>
<evidence type="ECO:0000313" key="2">
    <source>
        <dbReference type="Proteomes" id="UP001635816"/>
    </source>
</evidence>
<gene>
    <name evidence="1" type="ORF">ACK4CT_35885</name>
</gene>
<dbReference type="RefSeq" id="WP_131827524.1">
    <property type="nucleotide sequence ID" value="NZ_JBKBDD010000027.1"/>
</dbReference>
<reference evidence="1 2" key="1">
    <citation type="submission" date="2024-12" db="EMBL/GenBank/DDBJ databases">
        <title>The coexistence of Mycolicibacterium septicum and Mycolicibacterium nivoides in clinical samples.</title>
        <authorList>
            <person name="Wang C."/>
            <person name="Feng Y."/>
            <person name="Zong Z."/>
        </authorList>
    </citation>
    <scope>NUCLEOTIDE SEQUENCE [LARGE SCALE GENOMIC DNA]</scope>
    <source>
        <strain evidence="1 2">120309</strain>
    </source>
</reference>